<accession>A0A2U1CHF0</accession>
<evidence type="ECO:0000313" key="4">
    <source>
        <dbReference type="EMBL" id="PVY60349.1"/>
    </source>
</evidence>
<comment type="caution">
    <text evidence="4">The sequence shown here is derived from an EMBL/GenBank/DDBJ whole genome shotgun (WGS) entry which is preliminary data.</text>
</comment>
<gene>
    <name evidence="4" type="ORF">C7440_3785</name>
</gene>
<evidence type="ECO:0000313" key="5">
    <source>
        <dbReference type="Proteomes" id="UP000246145"/>
    </source>
</evidence>
<organism evidence="4 5">
    <name type="scientific">Pusillimonas noertemannii</name>
    <dbReference type="NCBI Taxonomy" id="305977"/>
    <lineage>
        <taxon>Bacteria</taxon>
        <taxon>Pseudomonadati</taxon>
        <taxon>Pseudomonadota</taxon>
        <taxon>Betaproteobacteria</taxon>
        <taxon>Burkholderiales</taxon>
        <taxon>Alcaligenaceae</taxon>
        <taxon>Pusillimonas</taxon>
    </lineage>
</organism>
<keyword evidence="1" id="KW-0812">Transmembrane</keyword>
<evidence type="ECO:0000259" key="2">
    <source>
        <dbReference type="Pfam" id="PF00501"/>
    </source>
</evidence>
<dbReference type="InterPro" id="IPR042099">
    <property type="entry name" value="ANL_N_sf"/>
</dbReference>
<feature type="transmembrane region" description="Helical" evidence="1">
    <location>
        <begin position="261"/>
        <end position="283"/>
    </location>
</feature>
<dbReference type="PROSITE" id="PS00455">
    <property type="entry name" value="AMP_BINDING"/>
    <property type="match status" value="1"/>
</dbReference>
<feature type="domain" description="AMP-binding enzyme C-terminal" evidence="3">
    <location>
        <begin position="485"/>
        <end position="560"/>
    </location>
</feature>
<reference evidence="4 5" key="1">
    <citation type="submission" date="2018-04" db="EMBL/GenBank/DDBJ databases">
        <title>Genomic Encyclopedia of Type Strains, Phase IV (KMG-IV): sequencing the most valuable type-strain genomes for metagenomic binning, comparative biology and taxonomic classification.</title>
        <authorList>
            <person name="Goeker M."/>
        </authorList>
    </citation>
    <scope>NUCLEOTIDE SEQUENCE [LARGE SCALE GENOMIC DNA]</scope>
    <source>
        <strain evidence="4 5">DSM 10065</strain>
    </source>
</reference>
<dbReference type="Pfam" id="PF13193">
    <property type="entry name" value="AMP-binding_C"/>
    <property type="match status" value="1"/>
</dbReference>
<dbReference type="OrthoDB" id="9766486at2"/>
<dbReference type="InterPro" id="IPR025110">
    <property type="entry name" value="AMP-bd_C"/>
</dbReference>
<dbReference type="Pfam" id="PF00501">
    <property type="entry name" value="AMP-binding"/>
    <property type="match status" value="1"/>
</dbReference>
<keyword evidence="1" id="KW-0472">Membrane</keyword>
<evidence type="ECO:0000259" key="3">
    <source>
        <dbReference type="Pfam" id="PF13193"/>
    </source>
</evidence>
<dbReference type="GO" id="GO:0016878">
    <property type="term" value="F:acid-thiol ligase activity"/>
    <property type="evidence" value="ECO:0007669"/>
    <property type="project" value="UniProtKB-ARBA"/>
</dbReference>
<dbReference type="InterPro" id="IPR045851">
    <property type="entry name" value="AMP-bd_C_sf"/>
</dbReference>
<evidence type="ECO:0000256" key="1">
    <source>
        <dbReference type="SAM" id="Phobius"/>
    </source>
</evidence>
<dbReference type="SUPFAM" id="SSF56801">
    <property type="entry name" value="Acetyl-CoA synthetase-like"/>
    <property type="match status" value="1"/>
</dbReference>
<dbReference type="InterPro" id="IPR000873">
    <property type="entry name" value="AMP-dep_synth/lig_dom"/>
</dbReference>
<dbReference type="AlphaFoldDB" id="A0A2U1CHF0"/>
<dbReference type="PANTHER" id="PTHR43767:SF1">
    <property type="entry name" value="NONRIBOSOMAL PEPTIDE SYNTHASE PES1 (EUROFUNG)-RELATED"/>
    <property type="match status" value="1"/>
</dbReference>
<keyword evidence="1" id="KW-1133">Transmembrane helix</keyword>
<dbReference type="Gene3D" id="3.30.300.30">
    <property type="match status" value="1"/>
</dbReference>
<dbReference type="InterPro" id="IPR020845">
    <property type="entry name" value="AMP-binding_CS"/>
</dbReference>
<dbReference type="Gene3D" id="3.40.50.12780">
    <property type="entry name" value="N-terminal domain of ligase-like"/>
    <property type="match status" value="1"/>
</dbReference>
<feature type="domain" description="AMP-dependent synthetase/ligase" evidence="2">
    <location>
        <begin position="48"/>
        <end position="433"/>
    </location>
</feature>
<dbReference type="Proteomes" id="UP000246145">
    <property type="component" value="Unassembled WGS sequence"/>
</dbReference>
<keyword evidence="5" id="KW-1185">Reference proteome</keyword>
<name>A0A2U1CHF0_9BURK</name>
<dbReference type="EMBL" id="QEKO01000010">
    <property type="protein sequence ID" value="PVY60349.1"/>
    <property type="molecule type" value="Genomic_DNA"/>
</dbReference>
<dbReference type="RefSeq" id="WP_116519541.1">
    <property type="nucleotide sequence ID" value="NZ_JACCEX010000006.1"/>
</dbReference>
<sequence length="629" mass="67471">METGAVSHENGRYWTPPVIDSLDSIPRIEARPYARSVPFASTLDLILRNARQYPDTPALLFQSEPEPGSELLAWRYDELADQILRAGALLRHAGVSRDAPVAVIAPNIPSTHVALWGAQLAGCVFPINYLLGAEHIAGLLRAADVRVIVSLGHSEQLAIQQTTQEAVRLAGGERRVFEIDPDEAKPAPGSFQALLRATEPLAGLVDEISPDTTAAIFHTGGTTGLPKILRHSHRNELHTSCMAAAYYCFSHGDRLLNGFPLFHVAGVFVYGLAALAVGGTIYVPTLLGMRNQRFVANAWQLFKEHGISHLGCVPTTLASLAQSHEQAGVDGSCGVLAALTGGSSLPAEIASHFEARTGVPVRNIFGMTECAGIVAIEPMALPRTAGSVGLALPYTEVRALPLDEADKPRPDTFCAPGHEGVLCLRGPHVSPGYVDAARNAGTFTENGWLISGDLGYVDEQGRIFITGRSKDLIIRSGHNIDPQAIEEAFLANPDVLDCAAVGQPDRYAGELPVVFVTLKSEAACDAPQLLAKATPRIHERPAVPKQVHILKAMPTTPVGKIFKPALRRMAALNVVRDTLRQAGLLQHCEAELRDEQSSRCLIVVRDQAQAAAIESALRGLPVQCDIEVR</sequence>
<dbReference type="PANTHER" id="PTHR43767">
    <property type="entry name" value="LONG-CHAIN-FATTY-ACID--COA LIGASE"/>
    <property type="match status" value="1"/>
</dbReference>
<proteinExistence type="predicted"/>
<dbReference type="InterPro" id="IPR050237">
    <property type="entry name" value="ATP-dep_AMP-bd_enzyme"/>
</dbReference>
<protein>
    <submittedName>
        <fullName evidence="4">Fatty-acyl-CoA synthase</fullName>
    </submittedName>
</protein>
<dbReference type="STRING" id="1231391.GCA_000308195_03097"/>